<evidence type="ECO:0000256" key="5">
    <source>
        <dbReference type="ARBA" id="ARBA00022679"/>
    </source>
</evidence>
<dbReference type="InterPro" id="IPR050482">
    <property type="entry name" value="Sensor_HK_TwoCompSys"/>
</dbReference>
<keyword evidence="6" id="KW-0547">Nucleotide-binding</keyword>
<dbReference type="InterPro" id="IPR003660">
    <property type="entry name" value="HAMP_dom"/>
</dbReference>
<dbReference type="AlphaFoldDB" id="A0A5K8AFV1"/>
<dbReference type="PROSITE" id="PS50885">
    <property type="entry name" value="HAMP"/>
    <property type="match status" value="1"/>
</dbReference>
<dbReference type="PROSITE" id="PS50109">
    <property type="entry name" value="HIS_KIN"/>
    <property type="match status" value="1"/>
</dbReference>
<dbReference type="Proteomes" id="UP000422108">
    <property type="component" value="Chromosome"/>
</dbReference>
<comment type="subcellular location">
    <subcellularLocation>
        <location evidence="2">Membrane</location>
    </subcellularLocation>
</comment>
<dbReference type="PANTHER" id="PTHR24421">
    <property type="entry name" value="NITRATE/NITRITE SENSOR PROTEIN NARX-RELATED"/>
    <property type="match status" value="1"/>
</dbReference>
<dbReference type="CDD" id="cd06225">
    <property type="entry name" value="HAMP"/>
    <property type="match status" value="1"/>
</dbReference>
<dbReference type="GO" id="GO:0005524">
    <property type="term" value="F:ATP binding"/>
    <property type="evidence" value="ECO:0007669"/>
    <property type="project" value="UniProtKB-KW"/>
</dbReference>
<dbReference type="InterPro" id="IPR011712">
    <property type="entry name" value="Sig_transdc_His_kin_sub3_dim/P"/>
</dbReference>
<feature type="transmembrane region" description="Helical" evidence="11">
    <location>
        <begin position="289"/>
        <end position="307"/>
    </location>
</feature>
<dbReference type="Gene3D" id="3.30.565.10">
    <property type="entry name" value="Histidine kinase-like ATPase, C-terminal domain"/>
    <property type="match status" value="1"/>
</dbReference>
<evidence type="ECO:0000259" key="12">
    <source>
        <dbReference type="PROSITE" id="PS50109"/>
    </source>
</evidence>
<reference evidence="14 15" key="1">
    <citation type="submission" date="2019-11" db="EMBL/GenBank/DDBJ databases">
        <title>Comparative genomics of hydrocarbon-degrading Desulfosarcina strains.</title>
        <authorList>
            <person name="Watanabe M."/>
            <person name="Kojima H."/>
            <person name="Fukui M."/>
        </authorList>
    </citation>
    <scope>NUCLEOTIDE SEQUENCE [LARGE SCALE GENOMIC DNA]</scope>
    <source>
        <strain evidence="15">oXyS1</strain>
    </source>
</reference>
<dbReference type="SMART" id="SM00387">
    <property type="entry name" value="HATPase_c"/>
    <property type="match status" value="1"/>
</dbReference>
<evidence type="ECO:0000259" key="13">
    <source>
        <dbReference type="PROSITE" id="PS50885"/>
    </source>
</evidence>
<dbReference type="Gene3D" id="1.20.5.1930">
    <property type="match status" value="1"/>
</dbReference>
<dbReference type="EMBL" id="AP021879">
    <property type="protein sequence ID" value="BBO91562.1"/>
    <property type="molecule type" value="Genomic_DNA"/>
</dbReference>
<dbReference type="RefSeq" id="WP_155312463.1">
    <property type="nucleotide sequence ID" value="NZ_AP021879.1"/>
</dbReference>
<keyword evidence="8" id="KW-0067">ATP-binding</keyword>
<keyword evidence="4" id="KW-0597">Phosphoprotein</keyword>
<dbReference type="InterPro" id="IPR005467">
    <property type="entry name" value="His_kinase_dom"/>
</dbReference>
<feature type="domain" description="HAMP" evidence="13">
    <location>
        <begin position="309"/>
        <end position="362"/>
    </location>
</feature>
<accession>A0A5K8AFV1</accession>
<dbReference type="Gene3D" id="6.10.340.10">
    <property type="match status" value="1"/>
</dbReference>
<dbReference type="CDD" id="cd16917">
    <property type="entry name" value="HATPase_UhpB-NarQ-NarX-like"/>
    <property type="match status" value="1"/>
</dbReference>
<dbReference type="InterPro" id="IPR003594">
    <property type="entry name" value="HATPase_dom"/>
</dbReference>
<evidence type="ECO:0000256" key="8">
    <source>
        <dbReference type="ARBA" id="ARBA00022840"/>
    </source>
</evidence>
<dbReference type="Pfam" id="PF02518">
    <property type="entry name" value="HATPase_c"/>
    <property type="match status" value="1"/>
</dbReference>
<dbReference type="GO" id="GO:0016020">
    <property type="term" value="C:membrane"/>
    <property type="evidence" value="ECO:0007669"/>
    <property type="project" value="UniProtKB-SubCell"/>
</dbReference>
<evidence type="ECO:0000313" key="14">
    <source>
        <dbReference type="EMBL" id="BBO91562.1"/>
    </source>
</evidence>
<evidence type="ECO:0000256" key="10">
    <source>
        <dbReference type="SAM" id="Coils"/>
    </source>
</evidence>
<dbReference type="Gene3D" id="3.30.450.20">
    <property type="entry name" value="PAS domain"/>
    <property type="match status" value="1"/>
</dbReference>
<dbReference type="InterPro" id="IPR036890">
    <property type="entry name" value="HATPase_C_sf"/>
</dbReference>
<keyword evidence="5" id="KW-0808">Transferase</keyword>
<organism evidence="14 15">
    <name type="scientific">Desulfosarcina ovata subsp. ovata</name>
    <dbReference type="NCBI Taxonomy" id="2752305"/>
    <lineage>
        <taxon>Bacteria</taxon>
        <taxon>Pseudomonadati</taxon>
        <taxon>Thermodesulfobacteriota</taxon>
        <taxon>Desulfobacteria</taxon>
        <taxon>Desulfobacterales</taxon>
        <taxon>Desulfosarcinaceae</taxon>
        <taxon>Desulfosarcina</taxon>
    </lineage>
</organism>
<comment type="catalytic activity">
    <reaction evidence="1">
        <text>ATP + protein L-histidine = ADP + protein N-phospho-L-histidine.</text>
        <dbReference type="EC" id="2.7.13.3"/>
    </reaction>
</comment>
<sequence>MQAFTGISLKTRLYGLILAAFIPVTALIVWVAEEQKAIETDAIRHKTMLLAQAAAEAENQQMAATRDLLKTVGDAFLAVDANPQRLSRLLDHLQVQASGYAAVGIVDSRGRLLIGSPPSGVDANYAGRAWLAASLQRNGLAMGSYHGEHIRGEAVLYFGLPVQSGNDPMAAVVFAALDLNRMNRVIFRQLAELPAGSRLILLDESRGMLRYDVDSAGWSVPRDMDPALLREITRRQSGTLVATDENGIDRIYAFAPLTSAFRKQAVSVVLDLPRAVALAATKRIFTRNLILLAVSALMAVLSIWWAADRFILRRVGAMARASRELAAGNLQARIGPIGVADELSHLAGVFDEMAASLQMRIEREVQVMASLERSREQLRRLTNHQNTVREQERIRIAREMHDQLGQSLTILKMDLSWMGRHLPLADAVLDEKLGNMSQVVEDAMERLHAVCAELRPVILDDFGLAAAIEWQAEAFTRHSKIACRLENDGFEPDLPKEQATALFRIFQETLTNILRHAEADDVIVRLAARGGELFFQVADNGRGITPEEIHAPDAFGLLGIRERLHPIGGRVAFDGRPGQGTRVTIHLPIAAKGDNP</sequence>
<dbReference type="SUPFAM" id="SSF55874">
    <property type="entry name" value="ATPase domain of HSP90 chaperone/DNA topoisomerase II/histidine kinase"/>
    <property type="match status" value="1"/>
</dbReference>
<evidence type="ECO:0000256" key="9">
    <source>
        <dbReference type="ARBA" id="ARBA00023012"/>
    </source>
</evidence>
<evidence type="ECO:0000256" key="7">
    <source>
        <dbReference type="ARBA" id="ARBA00022777"/>
    </source>
</evidence>
<dbReference type="SUPFAM" id="SSF158472">
    <property type="entry name" value="HAMP domain-like"/>
    <property type="match status" value="1"/>
</dbReference>
<evidence type="ECO:0000256" key="2">
    <source>
        <dbReference type="ARBA" id="ARBA00004370"/>
    </source>
</evidence>
<dbReference type="Pfam" id="PF00672">
    <property type="entry name" value="HAMP"/>
    <property type="match status" value="1"/>
</dbReference>
<evidence type="ECO:0000313" key="15">
    <source>
        <dbReference type="Proteomes" id="UP000422108"/>
    </source>
</evidence>
<keyword evidence="15" id="KW-1185">Reference proteome</keyword>
<keyword evidence="7" id="KW-0418">Kinase</keyword>
<evidence type="ECO:0000256" key="1">
    <source>
        <dbReference type="ARBA" id="ARBA00000085"/>
    </source>
</evidence>
<feature type="domain" description="Histidine kinase" evidence="12">
    <location>
        <begin position="395"/>
        <end position="591"/>
    </location>
</feature>
<evidence type="ECO:0000256" key="4">
    <source>
        <dbReference type="ARBA" id="ARBA00022553"/>
    </source>
</evidence>
<keyword evidence="11" id="KW-1133">Transmembrane helix</keyword>
<dbReference type="EC" id="2.7.13.3" evidence="3"/>
<keyword evidence="9" id="KW-0902">Two-component regulatory system</keyword>
<dbReference type="CDD" id="cd18774">
    <property type="entry name" value="PDC2_HK_sensor"/>
    <property type="match status" value="1"/>
</dbReference>
<dbReference type="PANTHER" id="PTHR24421:SF10">
    <property type="entry name" value="NITRATE_NITRITE SENSOR PROTEIN NARQ"/>
    <property type="match status" value="1"/>
</dbReference>
<dbReference type="GO" id="GO:0000155">
    <property type="term" value="F:phosphorelay sensor kinase activity"/>
    <property type="evidence" value="ECO:0007669"/>
    <property type="project" value="InterPro"/>
</dbReference>
<keyword evidence="11" id="KW-0812">Transmembrane</keyword>
<feature type="transmembrane region" description="Helical" evidence="11">
    <location>
        <begin position="12"/>
        <end position="32"/>
    </location>
</feature>
<dbReference type="GO" id="GO:0046983">
    <property type="term" value="F:protein dimerization activity"/>
    <property type="evidence" value="ECO:0007669"/>
    <property type="project" value="InterPro"/>
</dbReference>
<evidence type="ECO:0000256" key="6">
    <source>
        <dbReference type="ARBA" id="ARBA00022741"/>
    </source>
</evidence>
<keyword evidence="10" id="KW-0175">Coiled coil</keyword>
<evidence type="ECO:0000256" key="11">
    <source>
        <dbReference type="SAM" id="Phobius"/>
    </source>
</evidence>
<keyword evidence="11" id="KW-0472">Membrane</keyword>
<feature type="coiled-coil region" evidence="10">
    <location>
        <begin position="361"/>
        <end position="391"/>
    </location>
</feature>
<protein>
    <recommendedName>
        <fullName evidence="3">histidine kinase</fullName>
        <ecNumber evidence="3">2.7.13.3</ecNumber>
    </recommendedName>
</protein>
<proteinExistence type="predicted"/>
<name>A0A5K8AFV1_9BACT</name>
<dbReference type="Pfam" id="PF07730">
    <property type="entry name" value="HisKA_3"/>
    <property type="match status" value="1"/>
</dbReference>
<evidence type="ECO:0000256" key="3">
    <source>
        <dbReference type="ARBA" id="ARBA00012438"/>
    </source>
</evidence>
<gene>
    <name evidence="14" type="ORF">DSCOOX_47420</name>
</gene>
<dbReference type="SMART" id="SM00304">
    <property type="entry name" value="HAMP"/>
    <property type="match status" value="1"/>
</dbReference>